<name>A0A1U7NY23_9DEIO</name>
<sequence length="84" mass="9112">MLSGSSYMAVAVEDGQVTGFVQAISDGVLSAYIPLLEVRAQWRGQGIASRLMENLLAQLDGLYMIDTACDDDLVPFYTDSVCFV</sequence>
<keyword evidence="3" id="KW-1185">Reference proteome</keyword>
<comment type="caution">
    <text evidence="2">The sequence shown here is derived from an EMBL/GenBank/DDBJ whole genome shotgun (WGS) entry which is preliminary data.</text>
</comment>
<dbReference type="SUPFAM" id="SSF55729">
    <property type="entry name" value="Acyl-CoA N-acyltransferases (Nat)"/>
    <property type="match status" value="1"/>
</dbReference>
<protein>
    <recommendedName>
        <fullName evidence="1">N-acetyltransferase domain-containing protein</fullName>
    </recommendedName>
</protein>
<dbReference type="Gene3D" id="3.40.630.30">
    <property type="match status" value="1"/>
</dbReference>
<proteinExistence type="predicted"/>
<evidence type="ECO:0000313" key="3">
    <source>
        <dbReference type="Proteomes" id="UP000186607"/>
    </source>
</evidence>
<dbReference type="InterPro" id="IPR016181">
    <property type="entry name" value="Acyl_CoA_acyltransferase"/>
</dbReference>
<evidence type="ECO:0000313" key="2">
    <source>
        <dbReference type="EMBL" id="OLV17823.1"/>
    </source>
</evidence>
<dbReference type="CDD" id="cd04301">
    <property type="entry name" value="NAT_SF"/>
    <property type="match status" value="1"/>
</dbReference>
<organism evidence="2 3">
    <name type="scientific">Deinococcus marmoris</name>
    <dbReference type="NCBI Taxonomy" id="249408"/>
    <lineage>
        <taxon>Bacteria</taxon>
        <taxon>Thermotogati</taxon>
        <taxon>Deinococcota</taxon>
        <taxon>Deinococci</taxon>
        <taxon>Deinococcales</taxon>
        <taxon>Deinococcaceae</taxon>
        <taxon>Deinococcus</taxon>
    </lineage>
</organism>
<accession>A0A1U7NY23</accession>
<dbReference type="PROSITE" id="PS51186">
    <property type="entry name" value="GNAT"/>
    <property type="match status" value="1"/>
</dbReference>
<dbReference type="InterPro" id="IPR000182">
    <property type="entry name" value="GNAT_dom"/>
</dbReference>
<dbReference type="STRING" id="249408.BOO71_0007741"/>
<dbReference type="EMBL" id="MSTI01000086">
    <property type="protein sequence ID" value="OLV17823.1"/>
    <property type="molecule type" value="Genomic_DNA"/>
</dbReference>
<gene>
    <name evidence="2" type="ORF">BOO71_0007741</name>
</gene>
<dbReference type="GO" id="GO:0016747">
    <property type="term" value="F:acyltransferase activity, transferring groups other than amino-acyl groups"/>
    <property type="evidence" value="ECO:0007669"/>
    <property type="project" value="InterPro"/>
</dbReference>
<feature type="domain" description="N-acetyltransferase" evidence="1">
    <location>
        <begin position="1"/>
        <end position="84"/>
    </location>
</feature>
<evidence type="ECO:0000259" key="1">
    <source>
        <dbReference type="PROSITE" id="PS51186"/>
    </source>
</evidence>
<dbReference type="Proteomes" id="UP000186607">
    <property type="component" value="Unassembled WGS sequence"/>
</dbReference>
<dbReference type="AlphaFoldDB" id="A0A1U7NY23"/>
<reference evidence="2 3" key="1">
    <citation type="submission" date="2017-01" db="EMBL/GenBank/DDBJ databases">
        <title>Genome Analysis of Deinococcus marmoris KOPRI26562.</title>
        <authorList>
            <person name="Kim J.H."/>
            <person name="Oh H.-M."/>
        </authorList>
    </citation>
    <scope>NUCLEOTIDE SEQUENCE [LARGE SCALE GENOMIC DNA]</scope>
    <source>
        <strain evidence="2 3">KOPRI26562</strain>
    </source>
</reference>
<dbReference type="Pfam" id="PF13673">
    <property type="entry name" value="Acetyltransf_10"/>
    <property type="match status" value="1"/>
</dbReference>